<dbReference type="GO" id="GO:0000731">
    <property type="term" value="P:DNA synthesis involved in DNA repair"/>
    <property type="evidence" value="ECO:0007669"/>
    <property type="project" value="TreeGrafter"/>
</dbReference>
<proteinExistence type="predicted"/>
<dbReference type="PANTHER" id="PTHR32182:SF23">
    <property type="entry name" value="ATP BINDING PROTEIN"/>
    <property type="match status" value="1"/>
</dbReference>
<dbReference type="AlphaFoldDB" id="A0AAU8LPA8"/>
<dbReference type="Gene3D" id="3.40.50.300">
    <property type="entry name" value="P-loop containing nucleotide triphosphate hydrolases"/>
    <property type="match status" value="1"/>
</dbReference>
<dbReference type="EMBL" id="CP159373">
    <property type="protein sequence ID" value="XCN71325.1"/>
    <property type="molecule type" value="Genomic_DNA"/>
</dbReference>
<dbReference type="GO" id="GO:0016887">
    <property type="term" value="F:ATP hydrolysis activity"/>
    <property type="evidence" value="ECO:0007669"/>
    <property type="project" value="InterPro"/>
</dbReference>
<dbReference type="PANTHER" id="PTHR32182">
    <property type="entry name" value="DNA REPLICATION AND REPAIR PROTEIN RECF"/>
    <property type="match status" value="1"/>
</dbReference>
<gene>
    <name evidence="3" type="ORF">Q3M24_13495</name>
</gene>
<dbReference type="GO" id="GO:0005524">
    <property type="term" value="F:ATP binding"/>
    <property type="evidence" value="ECO:0007669"/>
    <property type="project" value="InterPro"/>
</dbReference>
<dbReference type="GO" id="GO:0006302">
    <property type="term" value="P:double-strand break repair"/>
    <property type="evidence" value="ECO:0007669"/>
    <property type="project" value="InterPro"/>
</dbReference>
<reference evidence="3" key="1">
    <citation type="journal article" date="2024" name="Syst. Appl. Microbiol.">
        <title>First single-strain enrichments of Electrothrix cable bacteria, description of E. aestuarii sp. nov. and E. rattekaaiensis sp. nov., and proposal of a cable bacteria taxonomy following the rules of the SeqCode.</title>
        <authorList>
            <person name="Plum-Jensen L.E."/>
            <person name="Schramm A."/>
            <person name="Marshall I.P.G."/>
        </authorList>
    </citation>
    <scope>NUCLEOTIDE SEQUENCE</scope>
    <source>
        <strain evidence="3">Rat1</strain>
    </source>
</reference>
<dbReference type="InterPro" id="IPR027417">
    <property type="entry name" value="P-loop_NTPase"/>
</dbReference>
<name>A0AAU8LPA8_9BACT</name>
<feature type="domain" description="Rad50/SbcC-type AAA" evidence="2">
    <location>
        <begin position="6"/>
        <end position="196"/>
    </location>
</feature>
<organism evidence="3">
    <name type="scientific">Candidatus Electrothrix aestuarii</name>
    <dbReference type="NCBI Taxonomy" id="3062594"/>
    <lineage>
        <taxon>Bacteria</taxon>
        <taxon>Pseudomonadati</taxon>
        <taxon>Thermodesulfobacteriota</taxon>
        <taxon>Desulfobulbia</taxon>
        <taxon>Desulfobulbales</taxon>
        <taxon>Desulfobulbaceae</taxon>
        <taxon>Candidatus Electrothrix</taxon>
    </lineage>
</organism>
<evidence type="ECO:0000259" key="1">
    <source>
        <dbReference type="Pfam" id="PF13304"/>
    </source>
</evidence>
<dbReference type="Pfam" id="PF13304">
    <property type="entry name" value="AAA_21"/>
    <property type="match status" value="1"/>
</dbReference>
<protein>
    <submittedName>
        <fullName evidence="3">AAA family ATPase</fullName>
    </submittedName>
</protein>
<dbReference type="InterPro" id="IPR038729">
    <property type="entry name" value="Rad50/SbcC_AAA"/>
</dbReference>
<dbReference type="SUPFAM" id="SSF52540">
    <property type="entry name" value="P-loop containing nucleoside triphosphate hydrolases"/>
    <property type="match status" value="1"/>
</dbReference>
<evidence type="ECO:0000259" key="2">
    <source>
        <dbReference type="Pfam" id="PF13476"/>
    </source>
</evidence>
<feature type="domain" description="ATPase AAA-type core" evidence="1">
    <location>
        <begin position="237"/>
        <end position="325"/>
    </location>
</feature>
<dbReference type="InterPro" id="IPR003959">
    <property type="entry name" value="ATPase_AAA_core"/>
</dbReference>
<accession>A0AAU8LPA8</accession>
<sequence>MIIKELALKNFRGYQEIVISLHSRFNLIIGDNGSGKTAILEALTVAMGSLFLGIKNTDSRHILPKDVHIKTFEHSEEFLWPVCVSASGVVNGKEIAWKRELTSFKSKTLTRGAMSIKKIGSEYDYHIRNGEQINLPILAYYATGRLFDEARNTRKKENKNPKIASRLRAYNQCLKAKMTFKQFIKWFKGKELAKIQKGTTDINYALVKEAIVNNIPDCENIYFEFDPDKPEGLKITLKDGRTLPFAHLSDGTRNFFALIADIAFKCVTLNPHLKGDALQETTGIVLIDELDLHLHPEWQRKIIAGFKKTFPKIQFITTTHSPFLIQETEFDQLIKLKDNARATKGQGNNLSIEDIAEEIQDVKNPQWSKSRQHMFNIATKYYKAVKEGTDTPELKSELDKAMLPFAKDTAFMAIIEQEKLLKNTDNSI</sequence>
<evidence type="ECO:0000313" key="3">
    <source>
        <dbReference type="EMBL" id="XCN71325.1"/>
    </source>
</evidence>
<dbReference type="KEGG" id="eaj:Q3M24_13495"/>
<reference evidence="3" key="2">
    <citation type="submission" date="2024-06" db="EMBL/GenBank/DDBJ databases">
        <authorList>
            <person name="Plum-Jensen L.E."/>
            <person name="Schramm A."/>
            <person name="Marshall I.P.G."/>
        </authorList>
    </citation>
    <scope>NUCLEOTIDE SEQUENCE</scope>
    <source>
        <strain evidence="3">Rat1</strain>
    </source>
</reference>
<dbReference type="Pfam" id="PF13476">
    <property type="entry name" value="AAA_23"/>
    <property type="match status" value="1"/>
</dbReference>